<protein>
    <submittedName>
        <fullName evidence="2">Bacterial Ig-like domain (Group 1)</fullName>
    </submittedName>
</protein>
<dbReference type="AlphaFoldDB" id="A0A518BGI1"/>
<sequence precursor="true">MRLAAMFVTLVLSLSVAACGSGEAESTDAALPALPGDRAPAAANAELAKIAEDGDASAVPSIAGASVQPAIAAVAEGADAGRAVVDTSSVFVTVVDATLGLPLAGVEVRAFDVADLDESDAEKVVDSKLRRKRLWRDLAPKLTGEDGTVHLPAARAELYVVAELDNREAWARTRGADLSLELDVPRPVPLRLMGLDGRVVAGLQLELETDPDRRVLFASPDRDLSLEPTDERGRTEVTQLQDYRRRVAERTLESSADPDSDDTRPEGLGLDLLLLKPLAPGLDGPPLEVRLSDFTPPALDVVLPPHGSLRIRLGGAGGRDAASGQDIEILSVGDRSSDATSFAADDRGVVSIPVVGLGRHFQVSSVHETVTVAGPIADGQVVAVELTGATAAVVIDGRVVDGDGAAVQGEFAVSFAAQVGGVWTEAAAKDSVRSDENGRVEIAQAWVAGLEAEARELRLRSASEIWKPESGVYGRAALPVDLSAGGYEKGRLDVGDIVVAGPASITAGLVVEESGTPIVGQDLDLVRLLEPSEAVDYWSTQTVGSSTTDASGHFSFTHLPRRAGAKYELRPAGRSGPLSEGSWAVRVGAQDNRIEVPDSGGIALRLEAVEGFELGSCYLTVSAGGRDVWSGMLGQPMTETVIRVPYEGEVSLGLMDIANRLIVANVQGVEVRRGATTRDPRLLPLRVGGGLEWMTVTVVDPLGAPIRGVNVTLLVPTGDSGGMTGVAAETDRDGRAELLWSPDAVSLFVNKAGYFRHEAADLQAQMQVTLRPGGALRIEVDGDLDESGGRFQAYCARASIESLGLRLERSGNAFEGALYGPGDYTISWSWQEQGVDAITLIEGESTIEMLDVPGQQTFVVPAPQPPSGN</sequence>
<dbReference type="RefSeq" id="WP_145063302.1">
    <property type="nucleotide sequence ID" value="NZ_CP036287.1"/>
</dbReference>
<organism evidence="2 3">
    <name type="scientific">Engelhardtia mirabilis</name>
    <dbReference type="NCBI Taxonomy" id="2528011"/>
    <lineage>
        <taxon>Bacteria</taxon>
        <taxon>Pseudomonadati</taxon>
        <taxon>Planctomycetota</taxon>
        <taxon>Planctomycetia</taxon>
        <taxon>Planctomycetia incertae sedis</taxon>
        <taxon>Engelhardtia</taxon>
    </lineage>
</organism>
<proteinExistence type="predicted"/>
<reference evidence="2 3" key="1">
    <citation type="submission" date="2019-02" db="EMBL/GenBank/DDBJ databases">
        <title>Deep-cultivation of Planctomycetes and their phenomic and genomic characterization uncovers novel biology.</title>
        <authorList>
            <person name="Wiegand S."/>
            <person name="Jogler M."/>
            <person name="Boedeker C."/>
            <person name="Pinto D."/>
            <person name="Vollmers J."/>
            <person name="Rivas-Marin E."/>
            <person name="Kohn T."/>
            <person name="Peeters S.H."/>
            <person name="Heuer A."/>
            <person name="Rast P."/>
            <person name="Oberbeckmann S."/>
            <person name="Bunk B."/>
            <person name="Jeske O."/>
            <person name="Meyerdierks A."/>
            <person name="Storesund J.E."/>
            <person name="Kallscheuer N."/>
            <person name="Luecker S."/>
            <person name="Lage O.M."/>
            <person name="Pohl T."/>
            <person name="Merkel B.J."/>
            <person name="Hornburger P."/>
            <person name="Mueller R.-W."/>
            <person name="Bruemmer F."/>
            <person name="Labrenz M."/>
            <person name="Spormann A.M."/>
            <person name="Op den Camp H."/>
            <person name="Overmann J."/>
            <person name="Amann R."/>
            <person name="Jetten M.S.M."/>
            <person name="Mascher T."/>
            <person name="Medema M.H."/>
            <person name="Devos D.P."/>
            <person name="Kaster A.-K."/>
            <person name="Ovreas L."/>
            <person name="Rohde M."/>
            <person name="Galperin M.Y."/>
            <person name="Jogler C."/>
        </authorList>
    </citation>
    <scope>NUCLEOTIDE SEQUENCE [LARGE SCALE GENOMIC DNA]</scope>
    <source>
        <strain evidence="2 3">Pla133</strain>
    </source>
</reference>
<keyword evidence="1" id="KW-0732">Signal</keyword>
<dbReference type="EMBL" id="CP036287">
    <property type="protein sequence ID" value="QDU66075.1"/>
    <property type="molecule type" value="Genomic_DNA"/>
</dbReference>
<accession>A0A518BGI1</accession>
<dbReference type="PROSITE" id="PS51257">
    <property type="entry name" value="PROKAR_LIPOPROTEIN"/>
    <property type="match status" value="1"/>
</dbReference>
<evidence type="ECO:0000313" key="3">
    <source>
        <dbReference type="Proteomes" id="UP000316921"/>
    </source>
</evidence>
<dbReference type="Gene3D" id="2.60.40.1120">
    <property type="entry name" value="Carboxypeptidase-like, regulatory domain"/>
    <property type="match status" value="1"/>
</dbReference>
<feature type="chain" id="PRO_5021935307" evidence="1">
    <location>
        <begin position="19"/>
        <end position="869"/>
    </location>
</feature>
<evidence type="ECO:0000313" key="2">
    <source>
        <dbReference type="EMBL" id="QDU66075.1"/>
    </source>
</evidence>
<feature type="signal peptide" evidence="1">
    <location>
        <begin position="1"/>
        <end position="18"/>
    </location>
</feature>
<dbReference type="Proteomes" id="UP000316921">
    <property type="component" value="Chromosome"/>
</dbReference>
<keyword evidence="3" id="KW-1185">Reference proteome</keyword>
<name>A0A518BGI1_9BACT</name>
<dbReference type="KEGG" id="pbap:Pla133_11410"/>
<gene>
    <name evidence="2" type="ORF">Pla133_11410</name>
</gene>
<evidence type="ECO:0000256" key="1">
    <source>
        <dbReference type="SAM" id="SignalP"/>
    </source>
</evidence>